<protein>
    <submittedName>
        <fullName evidence="2">3-acetyloctanal synthase</fullName>
    </submittedName>
</protein>
<keyword evidence="4" id="KW-1185">Reference proteome</keyword>
<feature type="compositionally biased region" description="Basic and acidic residues" evidence="1">
    <location>
        <begin position="815"/>
        <end position="825"/>
    </location>
</feature>
<dbReference type="Gene3D" id="3.40.50.1220">
    <property type="entry name" value="TPP-binding domain"/>
    <property type="match status" value="1"/>
</dbReference>
<sequence length="825" mass="92776">MEITIGVIVVTRSRGFFETGLSVLSDIRGEVFQQVSLDADIEFEEKLPSTHPVYEEARDKAVRFLGKRKERISMRVIQADSLARAQDKILQAPLLGTNFQVGMVYVDYADPQFEDLAPQQIDAQLRDFYAVLRQADIPVFQSSFSTVVYTLPQRPRIRHQPMEYIERQLPDDRSLLQADLLCLWMDFFEMSYANRRVKPAARVLPHNTLGEHLINFLSARAGSEWLGFYFTGSLVSNMINYLEQEAAHRDVLLLRGPSEHSLACGAMANWQLYRRPFLIVVTSGMIDEFKGTIANLREARAQGFIVCAENRHDQWFAFQGTVSAEEDSREVIKARGLPCLYLNDVDRLQEDLQKAMELYDAKRGPVVLLATQAVLEACSRFDIAYPPAPEAPSDTIPESVQPVLDQVMSLLNDGPDKLVWQCGAMDEEELELTLSIAERAGVALVDSLTYPGSVPKFRHCQRNRNYLGALAVYGYSPRVYNFLHTNDKMNPQSEQCLFFIKSKLHQVCTPFSDGRLQRKLQIVQLTDNPEHISPYTDFPLVLEHKQFLRYVDKHLAPSPELVARRYQAIASVPDSPSDMASRLPTTPMTPNYFFARLNKLMEKLIVEHGYDYTGLYDVGRCGISAVRNLARTRRGFSGWYGRALMGDALMASISLAFTSPSNVVAFIGDGAKGLTPDVLPSLLENALSYPGRMNRNLTIFYFCNGGHSVINTYQERILFNYTSRQMRLVNVTDQDWEDELGGLRFTSRTLTTFDPAALTSALLRPGCVNLFSVMVSHNNEGDGISLATATGWQRDPATQPQAEAKAQTATGTDTETDKESAQPVV</sequence>
<dbReference type="Proteomes" id="UP000000238">
    <property type="component" value="Chromosome"/>
</dbReference>
<dbReference type="HOGENOM" id="CLU_017957_0_0_6"/>
<gene>
    <name evidence="2" type="primary">hapD</name>
    <name evidence="3" type="ordered locus">HCH_06027</name>
</gene>
<dbReference type="eggNOG" id="COG0028">
    <property type="taxonomic scope" value="Bacteria"/>
</dbReference>
<dbReference type="AlphaFoldDB" id="Q2S9J7"/>
<reference evidence="3 4" key="1">
    <citation type="journal article" date="2005" name="Nucleic Acids Res.">
        <title>Genomic blueprint of Hahella chejuensis, a marine microbe producing an algicidal agent.</title>
        <authorList>
            <person name="Jeong H."/>
            <person name="Yim J.H."/>
            <person name="Lee C."/>
            <person name="Choi S.-H."/>
            <person name="Park Y.K."/>
            <person name="Yoon S.H."/>
            <person name="Hur C.-G."/>
            <person name="Kang H.-Y."/>
            <person name="Kim D."/>
            <person name="Lee H.H."/>
            <person name="Park K.H."/>
            <person name="Park S.-H."/>
            <person name="Park H.-S."/>
            <person name="Lee H.K."/>
            <person name="Oh T.K."/>
            <person name="Kim J.F."/>
        </authorList>
    </citation>
    <scope>NUCLEOTIDE SEQUENCE [LARGE SCALE GENOMIC DNA]</scope>
    <source>
        <strain evidence="3 4">KCTC 2396</strain>
    </source>
</reference>
<dbReference type="EMBL" id="CP000155">
    <property type="protein sequence ID" value="ABC32677.1"/>
    <property type="molecule type" value="Genomic_DNA"/>
</dbReference>
<organism evidence="3 4">
    <name type="scientific">Hahella chejuensis (strain KCTC 2396)</name>
    <dbReference type="NCBI Taxonomy" id="349521"/>
    <lineage>
        <taxon>Bacteria</taxon>
        <taxon>Pseudomonadati</taxon>
        <taxon>Pseudomonadota</taxon>
        <taxon>Gammaproteobacteria</taxon>
        <taxon>Oceanospirillales</taxon>
        <taxon>Hahellaceae</taxon>
        <taxon>Hahella</taxon>
    </lineage>
</organism>
<feature type="region of interest" description="Disordered" evidence="1">
    <location>
        <begin position="791"/>
        <end position="825"/>
    </location>
</feature>
<feature type="compositionally biased region" description="Polar residues" evidence="1">
    <location>
        <begin position="791"/>
        <end position="813"/>
    </location>
</feature>
<accession>Q2S9J7</accession>
<dbReference type="Gene3D" id="3.40.50.970">
    <property type="match status" value="1"/>
</dbReference>
<dbReference type="RefSeq" id="WP_011399735.1">
    <property type="nucleotide sequence ID" value="NC_007645.1"/>
</dbReference>
<dbReference type="SUPFAM" id="SSF52518">
    <property type="entry name" value="Thiamin diphosphate-binding fold (THDP-binding)"/>
    <property type="match status" value="1"/>
</dbReference>
<name>Q2S9J7_HAHCH</name>
<dbReference type="OrthoDB" id="3885828at2"/>
<evidence type="ECO:0000313" key="4">
    <source>
        <dbReference type="Proteomes" id="UP000000238"/>
    </source>
</evidence>
<evidence type="ECO:0000313" key="3">
    <source>
        <dbReference type="EMBL" id="ABC32677.1"/>
    </source>
</evidence>
<dbReference type="STRING" id="349521.HCH_06027"/>
<dbReference type="KEGG" id="hch:HCH_06027"/>
<reference evidence="2" key="2">
    <citation type="submission" date="2005-10" db="EMBL/GenBank/DDBJ databases">
        <title>Hahella chejuensis KCTC 2396 prodigiosin biosynthesis gene cluster.</title>
        <authorList>
            <person name="Kim J.F."/>
            <person name="Jeong H."/>
            <person name="Park Y."/>
            <person name="Kim D."/>
        </authorList>
    </citation>
    <scope>NUCLEOTIDE SEQUENCE</scope>
    <source>
        <strain evidence="2">KCTC 2396</strain>
    </source>
</reference>
<dbReference type="CDD" id="cd00568">
    <property type="entry name" value="TPP_enzymes"/>
    <property type="match status" value="1"/>
</dbReference>
<proteinExistence type="predicted"/>
<evidence type="ECO:0000313" key="2">
    <source>
        <dbReference type="EMBL" id="ABB69076.1"/>
    </source>
</evidence>
<evidence type="ECO:0000256" key="1">
    <source>
        <dbReference type="SAM" id="MobiDB-lite"/>
    </source>
</evidence>
<dbReference type="InterPro" id="IPR029061">
    <property type="entry name" value="THDP-binding"/>
</dbReference>
<dbReference type="EMBL" id="DQ266254">
    <property type="protein sequence ID" value="ABB69076.1"/>
    <property type="molecule type" value="Genomic_DNA"/>
</dbReference>